<keyword evidence="3" id="KW-1185">Reference proteome</keyword>
<feature type="transmembrane region" description="Helical" evidence="2">
    <location>
        <begin position="53"/>
        <end position="73"/>
    </location>
</feature>
<evidence type="ECO:0000256" key="1">
    <source>
        <dbReference type="SAM" id="MobiDB-lite"/>
    </source>
</evidence>
<keyword evidence="2" id="KW-0812">Transmembrane</keyword>
<dbReference type="PANTHER" id="PTHR36694">
    <property type="entry name" value="PASIFLORA 1, ISOFORM A-RELATED"/>
    <property type="match status" value="1"/>
</dbReference>
<dbReference type="GeneID" id="101853647"/>
<accession>A0ABM0K551</accession>
<feature type="region of interest" description="Disordered" evidence="1">
    <location>
        <begin position="259"/>
        <end position="282"/>
    </location>
</feature>
<feature type="region of interest" description="Disordered" evidence="1">
    <location>
        <begin position="316"/>
        <end position="378"/>
    </location>
</feature>
<protein>
    <submittedName>
        <fullName evidence="4">Uncharacterized protein LOC101853647</fullName>
    </submittedName>
</protein>
<name>A0ABM0K551_APLCA</name>
<gene>
    <name evidence="4" type="primary">LOC101853647</name>
</gene>
<feature type="transmembrane region" description="Helical" evidence="2">
    <location>
        <begin position="121"/>
        <end position="142"/>
    </location>
</feature>
<evidence type="ECO:0000256" key="2">
    <source>
        <dbReference type="SAM" id="Phobius"/>
    </source>
</evidence>
<proteinExistence type="predicted"/>
<dbReference type="RefSeq" id="XP_005108988.2">
    <property type="nucleotide sequence ID" value="XM_005108931.2"/>
</dbReference>
<keyword evidence="2" id="KW-1133">Transmembrane helix</keyword>
<feature type="region of interest" description="Disordered" evidence="1">
    <location>
        <begin position="396"/>
        <end position="421"/>
    </location>
</feature>
<reference evidence="4" key="1">
    <citation type="submission" date="2025-08" db="UniProtKB">
        <authorList>
            <consortium name="RefSeq"/>
        </authorList>
    </citation>
    <scope>IDENTIFICATION</scope>
</reference>
<evidence type="ECO:0000313" key="4">
    <source>
        <dbReference type="RefSeq" id="XP_005108988.2"/>
    </source>
</evidence>
<feature type="transmembrane region" description="Helical" evidence="2">
    <location>
        <begin position="85"/>
        <end position="109"/>
    </location>
</feature>
<feature type="transmembrane region" description="Helical" evidence="2">
    <location>
        <begin position="20"/>
        <end position="41"/>
    </location>
</feature>
<evidence type="ECO:0000313" key="3">
    <source>
        <dbReference type="Proteomes" id="UP000694888"/>
    </source>
</evidence>
<organism evidence="3 4">
    <name type="scientific">Aplysia californica</name>
    <name type="common">California sea hare</name>
    <dbReference type="NCBI Taxonomy" id="6500"/>
    <lineage>
        <taxon>Eukaryota</taxon>
        <taxon>Metazoa</taxon>
        <taxon>Spiralia</taxon>
        <taxon>Lophotrochozoa</taxon>
        <taxon>Mollusca</taxon>
        <taxon>Gastropoda</taxon>
        <taxon>Heterobranchia</taxon>
        <taxon>Euthyneura</taxon>
        <taxon>Tectipleura</taxon>
        <taxon>Aplysiida</taxon>
        <taxon>Aplysioidea</taxon>
        <taxon>Aplysiidae</taxon>
        <taxon>Aplysia</taxon>
    </lineage>
</organism>
<feature type="compositionally biased region" description="Basic residues" evidence="1">
    <location>
        <begin position="321"/>
        <end position="360"/>
    </location>
</feature>
<dbReference type="Pfam" id="PF15860">
    <property type="entry name" value="DUF4728"/>
    <property type="match status" value="1"/>
</dbReference>
<sequence length="438" mass="49344">MAIISSFLCWSNTRTGSAVCGYYTLVISVVCLAFYMLRYIALDEMKDSIELKGIVYAGFVLYSFLIGVSLILLPGVYMDRKLLLLPWIYVLVITVLYETGAVALITTVHLEQDHTLNTWEIVAVAFYCLRLIANCYCFACVVSQYQELSEGRGTYEFLYKPRRRHMGRGGQGAPMSDLEEYNPPYGATLPPYSVENPYKEYSPPTYENLAIDYEEIDTVGMASPVGGPRRLQAATSASYLADVVVSPPPREFRNVVSDGENIESDHGGSFSGVDDPSTSSSFSARHLRQASAFSDLANVEVSVIDLRNLYPSHSMEELQHPQHHHHQLHHHRHHHHQFREHQDHHSRHNSHHNRHRHQRHCSLDDSRQGSHSHHRHSLDAGSAIAVTSSSACLLESSGQSVDGDSGYRSRQSPSQLRNSKTVPISPLTIQKRTYITWI</sequence>
<dbReference type="InterPro" id="IPR031720">
    <property type="entry name" value="DUF4728"/>
</dbReference>
<keyword evidence="2" id="KW-0472">Membrane</keyword>
<dbReference type="PANTHER" id="PTHR36694:SF11">
    <property type="entry name" value="LP21121P-RELATED"/>
    <property type="match status" value="1"/>
</dbReference>
<dbReference type="Proteomes" id="UP000694888">
    <property type="component" value="Unplaced"/>
</dbReference>